<organism evidence="2 3">
    <name type="scientific">Kribbella antibiotica</name>
    <dbReference type="NCBI Taxonomy" id="190195"/>
    <lineage>
        <taxon>Bacteria</taxon>
        <taxon>Bacillati</taxon>
        <taxon>Actinomycetota</taxon>
        <taxon>Actinomycetes</taxon>
        <taxon>Propionibacteriales</taxon>
        <taxon>Kribbellaceae</taxon>
        <taxon>Kribbella</taxon>
    </lineage>
</organism>
<protein>
    <submittedName>
        <fullName evidence="2">DUF899 domain-containing protein</fullName>
    </submittedName>
</protein>
<dbReference type="Pfam" id="PF05988">
    <property type="entry name" value="DUF899"/>
    <property type="match status" value="1"/>
</dbReference>
<evidence type="ECO:0000313" key="3">
    <source>
        <dbReference type="Proteomes" id="UP000295124"/>
    </source>
</evidence>
<dbReference type="EMBL" id="SMKX01000104">
    <property type="protein sequence ID" value="TDD52910.1"/>
    <property type="molecule type" value="Genomic_DNA"/>
</dbReference>
<dbReference type="OrthoDB" id="4721017at2"/>
<dbReference type="Proteomes" id="UP000295124">
    <property type="component" value="Unassembled WGS sequence"/>
</dbReference>
<evidence type="ECO:0000256" key="1">
    <source>
        <dbReference type="SAM" id="MobiDB-lite"/>
    </source>
</evidence>
<proteinExistence type="predicted"/>
<dbReference type="RefSeq" id="WP_132172873.1">
    <property type="nucleotide sequence ID" value="NZ_SMKX01000104.1"/>
</dbReference>
<dbReference type="AlphaFoldDB" id="A0A4R4Z5V8"/>
<reference evidence="2 3" key="1">
    <citation type="submission" date="2019-03" db="EMBL/GenBank/DDBJ databases">
        <title>Draft genome sequences of novel Actinobacteria.</title>
        <authorList>
            <person name="Sahin N."/>
            <person name="Ay H."/>
            <person name="Saygin H."/>
        </authorList>
    </citation>
    <scope>NUCLEOTIDE SEQUENCE [LARGE SCALE GENOMIC DNA]</scope>
    <source>
        <strain evidence="2 3">JCM 13523</strain>
    </source>
</reference>
<dbReference type="InterPro" id="IPR010296">
    <property type="entry name" value="DUF899_thioredox"/>
</dbReference>
<feature type="compositionally biased region" description="Polar residues" evidence="1">
    <location>
        <begin position="202"/>
        <end position="211"/>
    </location>
</feature>
<comment type="caution">
    <text evidence="2">The sequence shown here is derived from an EMBL/GenBank/DDBJ whole genome shotgun (WGS) entry which is preliminary data.</text>
</comment>
<name>A0A4R4Z5V8_9ACTN</name>
<keyword evidence="3" id="KW-1185">Reference proteome</keyword>
<feature type="region of interest" description="Disordered" evidence="1">
    <location>
        <begin position="192"/>
        <end position="211"/>
    </location>
</feature>
<gene>
    <name evidence="2" type="ORF">E1263_28565</name>
</gene>
<dbReference type="InterPro" id="IPR036249">
    <property type="entry name" value="Thioredoxin-like_sf"/>
</dbReference>
<accession>A0A4R4Z5V8</accession>
<sequence>MTALPTVVSAEEWEKARAELLTAEKAATRVQDQLAAQRRQLPMVRFDDYTFESPTGPVTLLDLFGDHQQLAVYQFMYTGPERFCSGCTHFTQQVTDLDGLARGGVAWATVSDMPLDQMRGYWERMGWTIPFASSAGTTFSADCGADGGFLLSLFLRDGDTVYQTYTTGSRGVDRLLFVNNILDLAPYGRQEDWEDSPAGWPQQPTYGSSGR</sequence>
<evidence type="ECO:0000313" key="2">
    <source>
        <dbReference type="EMBL" id="TDD52910.1"/>
    </source>
</evidence>
<dbReference type="SUPFAM" id="SSF52833">
    <property type="entry name" value="Thioredoxin-like"/>
    <property type="match status" value="1"/>
</dbReference>